<dbReference type="InterPro" id="IPR005467">
    <property type="entry name" value="His_kinase_dom"/>
</dbReference>
<comment type="catalytic activity">
    <reaction evidence="1">
        <text>ATP + protein L-histidine = ADP + protein N-phospho-L-histidine.</text>
        <dbReference type="EC" id="2.7.13.3"/>
    </reaction>
</comment>
<dbReference type="Gene3D" id="1.10.287.130">
    <property type="match status" value="1"/>
</dbReference>
<dbReference type="PRINTS" id="PR00344">
    <property type="entry name" value="BCTRLSENSOR"/>
</dbReference>
<keyword evidence="5" id="KW-0418">Kinase</keyword>
<keyword evidence="3" id="KW-0597">Phosphoprotein</keyword>
<dbReference type="EC" id="2.7.13.3" evidence="2"/>
<dbReference type="SUPFAM" id="SSF47384">
    <property type="entry name" value="Homodimeric domain of signal transducing histidine kinase"/>
    <property type="match status" value="1"/>
</dbReference>
<dbReference type="SMART" id="SM00388">
    <property type="entry name" value="HisKA"/>
    <property type="match status" value="1"/>
</dbReference>
<evidence type="ECO:0000256" key="4">
    <source>
        <dbReference type="ARBA" id="ARBA00022679"/>
    </source>
</evidence>
<dbReference type="CDD" id="cd00075">
    <property type="entry name" value="HATPase"/>
    <property type="match status" value="1"/>
</dbReference>
<dbReference type="FunFam" id="3.30.565.10:FF:000006">
    <property type="entry name" value="Sensor histidine kinase WalK"/>
    <property type="match status" value="1"/>
</dbReference>
<proteinExistence type="predicted"/>
<evidence type="ECO:0000313" key="8">
    <source>
        <dbReference type="EMBL" id="CAA9311605.1"/>
    </source>
</evidence>
<name>A0A6J4KQA1_9BACT</name>
<dbReference type="Pfam" id="PF02518">
    <property type="entry name" value="HATPase_c"/>
    <property type="match status" value="1"/>
</dbReference>
<dbReference type="PANTHER" id="PTHR43711:SF1">
    <property type="entry name" value="HISTIDINE KINASE 1"/>
    <property type="match status" value="1"/>
</dbReference>
<dbReference type="SUPFAM" id="SSF55874">
    <property type="entry name" value="ATPase domain of HSP90 chaperone/DNA topoisomerase II/histidine kinase"/>
    <property type="match status" value="1"/>
</dbReference>
<dbReference type="SMART" id="SM00387">
    <property type="entry name" value="HATPase_c"/>
    <property type="match status" value="1"/>
</dbReference>
<evidence type="ECO:0000259" key="7">
    <source>
        <dbReference type="PROSITE" id="PS50109"/>
    </source>
</evidence>
<dbReference type="AlphaFoldDB" id="A0A6J4KQA1"/>
<evidence type="ECO:0000256" key="6">
    <source>
        <dbReference type="ARBA" id="ARBA00023012"/>
    </source>
</evidence>
<dbReference type="InterPro" id="IPR004358">
    <property type="entry name" value="Sig_transdc_His_kin-like_C"/>
</dbReference>
<sequence length="235" mass="24986">FEAAQRATHSRDEVLGVVSHDLRNPVSAVAMCARVLLDDPPESAAERRGLLEAISESAEWMQRMIQDLVDVASIEAGRLSVRRRAEPVTEIVRVATSMVELGAAERGIALTTDVAADCPPVHADAERVVQVLTNLLGNALKFTPEGGSVAVRAARRGGEVVLSVADTGPGIPAGDLPHIFDRYWHAQRTARTRGSGLGLAIVRGIVEAHDGRAWAESTVGRGSTFSFTLPAARDA</sequence>
<evidence type="ECO:0000256" key="3">
    <source>
        <dbReference type="ARBA" id="ARBA00022553"/>
    </source>
</evidence>
<dbReference type="Pfam" id="PF00512">
    <property type="entry name" value="HisKA"/>
    <property type="match status" value="1"/>
</dbReference>
<keyword evidence="4" id="KW-0808">Transferase</keyword>
<dbReference type="PANTHER" id="PTHR43711">
    <property type="entry name" value="TWO-COMPONENT HISTIDINE KINASE"/>
    <property type="match status" value="1"/>
</dbReference>
<dbReference type="InterPro" id="IPR036890">
    <property type="entry name" value="HATPase_C_sf"/>
</dbReference>
<protein>
    <recommendedName>
        <fullName evidence="2">histidine kinase</fullName>
        <ecNumber evidence="2">2.7.13.3</ecNumber>
    </recommendedName>
</protein>
<evidence type="ECO:0000256" key="1">
    <source>
        <dbReference type="ARBA" id="ARBA00000085"/>
    </source>
</evidence>
<accession>A0A6J4KQA1</accession>
<dbReference type="Gene3D" id="3.30.565.10">
    <property type="entry name" value="Histidine kinase-like ATPase, C-terminal domain"/>
    <property type="match status" value="1"/>
</dbReference>
<organism evidence="8">
    <name type="scientific">uncultured Gemmatimonadaceae bacterium</name>
    <dbReference type="NCBI Taxonomy" id="246130"/>
    <lineage>
        <taxon>Bacteria</taxon>
        <taxon>Pseudomonadati</taxon>
        <taxon>Gemmatimonadota</taxon>
        <taxon>Gemmatimonadia</taxon>
        <taxon>Gemmatimonadales</taxon>
        <taxon>Gemmatimonadaceae</taxon>
        <taxon>environmental samples</taxon>
    </lineage>
</organism>
<dbReference type="CDD" id="cd00082">
    <property type="entry name" value="HisKA"/>
    <property type="match status" value="1"/>
</dbReference>
<dbReference type="InterPro" id="IPR050736">
    <property type="entry name" value="Sensor_HK_Regulatory"/>
</dbReference>
<dbReference type="GO" id="GO:0000155">
    <property type="term" value="F:phosphorelay sensor kinase activity"/>
    <property type="evidence" value="ECO:0007669"/>
    <property type="project" value="InterPro"/>
</dbReference>
<dbReference type="EMBL" id="CADCTU010000343">
    <property type="protein sequence ID" value="CAA9311605.1"/>
    <property type="molecule type" value="Genomic_DNA"/>
</dbReference>
<dbReference type="PROSITE" id="PS50109">
    <property type="entry name" value="HIS_KIN"/>
    <property type="match status" value="1"/>
</dbReference>
<dbReference type="InterPro" id="IPR003594">
    <property type="entry name" value="HATPase_dom"/>
</dbReference>
<reference evidence="8" key="1">
    <citation type="submission" date="2020-02" db="EMBL/GenBank/DDBJ databases">
        <authorList>
            <person name="Meier V. D."/>
        </authorList>
    </citation>
    <scope>NUCLEOTIDE SEQUENCE</scope>
    <source>
        <strain evidence="8">AVDCRST_MAG11</strain>
    </source>
</reference>
<dbReference type="InterPro" id="IPR036097">
    <property type="entry name" value="HisK_dim/P_sf"/>
</dbReference>
<evidence type="ECO:0000256" key="5">
    <source>
        <dbReference type="ARBA" id="ARBA00022777"/>
    </source>
</evidence>
<gene>
    <name evidence="8" type="ORF">AVDCRST_MAG11-1532</name>
</gene>
<feature type="non-terminal residue" evidence="8">
    <location>
        <position position="1"/>
    </location>
</feature>
<evidence type="ECO:0000256" key="2">
    <source>
        <dbReference type="ARBA" id="ARBA00012438"/>
    </source>
</evidence>
<keyword evidence="6" id="KW-0902">Two-component regulatory system</keyword>
<dbReference type="InterPro" id="IPR003661">
    <property type="entry name" value="HisK_dim/P_dom"/>
</dbReference>
<feature type="domain" description="Histidine kinase" evidence="7">
    <location>
        <begin position="17"/>
        <end position="233"/>
    </location>
</feature>